<dbReference type="SUPFAM" id="SSF51735">
    <property type="entry name" value="NAD(P)-binding Rossmann-fold domains"/>
    <property type="match status" value="2"/>
</dbReference>
<dbReference type="SMART" id="SM00822">
    <property type="entry name" value="PKS_KR"/>
    <property type="match status" value="1"/>
</dbReference>
<dbReference type="Proteomes" id="UP001500604">
    <property type="component" value="Unassembled WGS sequence"/>
</dbReference>
<keyword evidence="4" id="KW-1185">Reference proteome</keyword>
<evidence type="ECO:0000256" key="1">
    <source>
        <dbReference type="ARBA" id="ARBA00006484"/>
    </source>
</evidence>
<dbReference type="Pfam" id="PF13561">
    <property type="entry name" value="adh_short_C2"/>
    <property type="match status" value="1"/>
</dbReference>
<dbReference type="InterPro" id="IPR002347">
    <property type="entry name" value="SDR_fam"/>
</dbReference>
<name>A0ABP8V988_9GAMM</name>
<evidence type="ECO:0000259" key="2">
    <source>
        <dbReference type="SMART" id="SM00822"/>
    </source>
</evidence>
<dbReference type="PROSITE" id="PS00061">
    <property type="entry name" value="ADH_SHORT"/>
    <property type="match status" value="1"/>
</dbReference>
<evidence type="ECO:0000313" key="4">
    <source>
        <dbReference type="Proteomes" id="UP001500604"/>
    </source>
</evidence>
<dbReference type="EMBL" id="BAABFL010000481">
    <property type="protein sequence ID" value="GAA4652833.1"/>
    <property type="molecule type" value="Genomic_DNA"/>
</dbReference>
<comment type="similarity">
    <text evidence="1">Belongs to the short-chain dehydrogenases/reductases (SDR) family.</text>
</comment>
<evidence type="ECO:0000313" key="3">
    <source>
        <dbReference type="EMBL" id="GAA4652833.1"/>
    </source>
</evidence>
<feature type="domain" description="Ketoreductase" evidence="2">
    <location>
        <begin position="234"/>
        <end position="415"/>
    </location>
</feature>
<dbReference type="PRINTS" id="PR00081">
    <property type="entry name" value="GDHRDH"/>
</dbReference>
<dbReference type="PANTHER" id="PTHR42760:SF78">
    <property type="entry name" value="3-OXOACYL-[ACYL-CARRIER-PROTEIN] REDUCTASE [NADH]"/>
    <property type="match status" value="1"/>
</dbReference>
<reference evidence="4" key="1">
    <citation type="journal article" date="2019" name="Int. J. Syst. Evol. Microbiol.">
        <title>The Global Catalogue of Microorganisms (GCM) 10K type strain sequencing project: providing services to taxonomists for standard genome sequencing and annotation.</title>
        <authorList>
            <consortium name="The Broad Institute Genomics Platform"/>
            <consortium name="The Broad Institute Genome Sequencing Center for Infectious Disease"/>
            <person name="Wu L."/>
            <person name="Ma J."/>
        </authorList>
    </citation>
    <scope>NUCLEOTIDE SEQUENCE [LARGE SCALE GENOMIC DNA]</scope>
    <source>
        <strain evidence="4">JCM 17805</strain>
    </source>
</reference>
<dbReference type="InterPro" id="IPR020904">
    <property type="entry name" value="Sc_DH/Rdtase_CS"/>
</dbReference>
<sequence length="473" mass="49035">MPDKYQKFANSSLGKSLCSALGLPTPVPLERQGKASDTVIQGKVLLGAADKAELLPALAKTLCNSGVDLCRMATSETAGPIADAVTAVGGQSEAFDLQGETGTRFKGLVFDASGIASTGELRALHAFFSPVVRQVTSCGRIVVLGRPVAAAESPSQAAAMRALEGFVRSLAKEVGRKGITVQLIYVEKGAEALLASPLRFCLSSRSAYVSAQVITVGSAQENEVLDWQKPLSGKVALVTGASRGIGEAIAEILARDGATVVCLDIPAAAQTLEVVAASIKGKTLAVDITDDKAADTIADALAEIGGGVDIVVHNAGITRDKTLARMKPEWWDMVMDINLCSEERINDALLVRDLLRPGGRIVCVSSMSGIAGNFGQTNYAASKAGVIGYVQAMARPLAEKQITINAVAPGFIETQMTAAIPLLTREAGRRMNSLSQGGLPEDVAETIAFFASPASAGVNGNVIRVCGQSLLGA</sequence>
<dbReference type="RefSeq" id="WP_345199493.1">
    <property type="nucleotide sequence ID" value="NZ_BAABFL010000481.1"/>
</dbReference>
<accession>A0ABP8V988</accession>
<dbReference type="Gene3D" id="3.40.50.720">
    <property type="entry name" value="NAD(P)-binding Rossmann-like Domain"/>
    <property type="match status" value="2"/>
</dbReference>
<proteinExistence type="inferred from homology"/>
<dbReference type="PANTHER" id="PTHR42760">
    <property type="entry name" value="SHORT-CHAIN DEHYDROGENASES/REDUCTASES FAMILY MEMBER"/>
    <property type="match status" value="1"/>
</dbReference>
<organism evidence="3 4">
    <name type="scientific">Kistimonas scapharcae</name>
    <dbReference type="NCBI Taxonomy" id="1036133"/>
    <lineage>
        <taxon>Bacteria</taxon>
        <taxon>Pseudomonadati</taxon>
        <taxon>Pseudomonadota</taxon>
        <taxon>Gammaproteobacteria</taxon>
        <taxon>Oceanospirillales</taxon>
        <taxon>Endozoicomonadaceae</taxon>
        <taxon>Kistimonas</taxon>
    </lineage>
</organism>
<dbReference type="NCBIfam" id="NF006110">
    <property type="entry name" value="PRK08261.1"/>
    <property type="match status" value="1"/>
</dbReference>
<dbReference type="InterPro" id="IPR057326">
    <property type="entry name" value="KR_dom"/>
</dbReference>
<dbReference type="InterPro" id="IPR036291">
    <property type="entry name" value="NAD(P)-bd_dom_sf"/>
</dbReference>
<protein>
    <submittedName>
        <fullName evidence="3">3-oxoacyl-ACP reductase</fullName>
    </submittedName>
</protein>
<gene>
    <name evidence="3" type="ORF">GCM10023116_51170</name>
</gene>
<dbReference type="PRINTS" id="PR00080">
    <property type="entry name" value="SDRFAMILY"/>
</dbReference>
<comment type="caution">
    <text evidence="3">The sequence shown here is derived from an EMBL/GenBank/DDBJ whole genome shotgun (WGS) entry which is preliminary data.</text>
</comment>